<dbReference type="InterPro" id="IPR052517">
    <property type="entry name" value="GlcG_carb_metab_protein"/>
</dbReference>
<dbReference type="InterPro" id="IPR005624">
    <property type="entry name" value="PduO/GlcC-like"/>
</dbReference>
<protein>
    <recommendedName>
        <fullName evidence="3">Heme-binding protein</fullName>
    </recommendedName>
</protein>
<organism evidence="1 2">
    <name type="scientific">Emiliania huxleyi (strain CCMP1516)</name>
    <dbReference type="NCBI Taxonomy" id="280463"/>
    <lineage>
        <taxon>Eukaryota</taxon>
        <taxon>Haptista</taxon>
        <taxon>Haptophyta</taxon>
        <taxon>Prymnesiophyceae</taxon>
        <taxon>Isochrysidales</taxon>
        <taxon>Noelaerhabdaceae</taxon>
        <taxon>Emiliania</taxon>
    </lineage>
</organism>
<dbReference type="GeneID" id="17265932"/>
<evidence type="ECO:0008006" key="3">
    <source>
        <dbReference type="Google" id="ProtNLM"/>
    </source>
</evidence>
<dbReference type="RefSeq" id="XP_005772816.1">
    <property type="nucleotide sequence ID" value="XM_005772759.1"/>
</dbReference>
<evidence type="ECO:0000313" key="1">
    <source>
        <dbReference type="EnsemblProtists" id="EOD20387"/>
    </source>
</evidence>
<dbReference type="eggNOG" id="ENOG502T1GT">
    <property type="taxonomic scope" value="Eukaryota"/>
</dbReference>
<dbReference type="InterPro" id="IPR038084">
    <property type="entry name" value="PduO/GlcC-like_sf"/>
</dbReference>
<dbReference type="Gene3D" id="3.30.450.150">
    <property type="entry name" value="Haem-degrading domain"/>
    <property type="match status" value="2"/>
</dbReference>
<dbReference type="PANTHER" id="PTHR34309:SF10">
    <property type="entry name" value="SLR1406 PROTEIN"/>
    <property type="match status" value="1"/>
</dbReference>
<name>A0A0D3JA52_EMIH1</name>
<accession>A0A0D3JA52</accession>
<dbReference type="SUPFAM" id="SSF143744">
    <property type="entry name" value="GlcG-like"/>
    <property type="match status" value="1"/>
</dbReference>
<dbReference type="PANTHER" id="PTHR34309">
    <property type="entry name" value="SLR1406 PROTEIN"/>
    <property type="match status" value="1"/>
</dbReference>
<dbReference type="Proteomes" id="UP000013827">
    <property type="component" value="Unassembled WGS sequence"/>
</dbReference>
<reference evidence="2" key="1">
    <citation type="journal article" date="2013" name="Nature">
        <title>Pan genome of the phytoplankton Emiliania underpins its global distribution.</title>
        <authorList>
            <person name="Read B.A."/>
            <person name="Kegel J."/>
            <person name="Klute M.J."/>
            <person name="Kuo A."/>
            <person name="Lefebvre S.C."/>
            <person name="Maumus F."/>
            <person name="Mayer C."/>
            <person name="Miller J."/>
            <person name="Monier A."/>
            <person name="Salamov A."/>
            <person name="Young J."/>
            <person name="Aguilar M."/>
            <person name="Claverie J.M."/>
            <person name="Frickenhaus S."/>
            <person name="Gonzalez K."/>
            <person name="Herman E.K."/>
            <person name="Lin Y.C."/>
            <person name="Napier J."/>
            <person name="Ogata H."/>
            <person name="Sarno A.F."/>
            <person name="Shmutz J."/>
            <person name="Schroeder D."/>
            <person name="de Vargas C."/>
            <person name="Verret F."/>
            <person name="von Dassow P."/>
            <person name="Valentin K."/>
            <person name="Van de Peer Y."/>
            <person name="Wheeler G."/>
            <person name="Dacks J.B."/>
            <person name="Delwiche C.F."/>
            <person name="Dyhrman S.T."/>
            <person name="Glockner G."/>
            <person name="John U."/>
            <person name="Richards T."/>
            <person name="Worden A.Z."/>
            <person name="Zhang X."/>
            <person name="Grigoriev I.V."/>
            <person name="Allen A.E."/>
            <person name="Bidle K."/>
            <person name="Borodovsky M."/>
            <person name="Bowler C."/>
            <person name="Brownlee C."/>
            <person name="Cock J.M."/>
            <person name="Elias M."/>
            <person name="Gladyshev V.N."/>
            <person name="Groth M."/>
            <person name="Guda C."/>
            <person name="Hadaegh A."/>
            <person name="Iglesias-Rodriguez M.D."/>
            <person name="Jenkins J."/>
            <person name="Jones B.M."/>
            <person name="Lawson T."/>
            <person name="Leese F."/>
            <person name="Lindquist E."/>
            <person name="Lobanov A."/>
            <person name="Lomsadze A."/>
            <person name="Malik S.B."/>
            <person name="Marsh M.E."/>
            <person name="Mackinder L."/>
            <person name="Mock T."/>
            <person name="Mueller-Roeber B."/>
            <person name="Pagarete A."/>
            <person name="Parker M."/>
            <person name="Probert I."/>
            <person name="Quesneville H."/>
            <person name="Raines C."/>
            <person name="Rensing S.A."/>
            <person name="Riano-Pachon D.M."/>
            <person name="Richier S."/>
            <person name="Rokitta S."/>
            <person name="Shiraiwa Y."/>
            <person name="Soanes D.M."/>
            <person name="van der Giezen M."/>
            <person name="Wahlund T.M."/>
            <person name="Williams B."/>
            <person name="Wilson W."/>
            <person name="Wolfe G."/>
            <person name="Wurch L.L."/>
        </authorList>
    </citation>
    <scope>NUCLEOTIDE SEQUENCE</scope>
</reference>
<dbReference type="PaxDb" id="2903-EOD20387"/>
<evidence type="ECO:0000313" key="2">
    <source>
        <dbReference type="Proteomes" id="UP000013827"/>
    </source>
</evidence>
<dbReference type="KEGG" id="ehx:EMIHUDRAFT_117585"/>
<sequence>MLALVLTCPGLRAGVPVASAEATARAAWLAKNPSPWEARVTPQAAQAASPSVFHATQAPGNPWLAPGRPMLTLEAADEMSSVALREATAYGFNPISVCVLDAGGRVLVLKTMPASSGLTADFAHAKASALAPFPGGVLCRDAAGVLVGAIGVSGAASDEDEHCAITAAQSVGLSTEPAASRLV</sequence>
<dbReference type="AlphaFoldDB" id="A0A0D3JA52"/>
<keyword evidence="2" id="KW-1185">Reference proteome</keyword>
<dbReference type="EnsemblProtists" id="EOD20387">
    <property type="protein sequence ID" value="EOD20387"/>
    <property type="gene ID" value="EMIHUDRAFT_117585"/>
</dbReference>
<reference evidence="1" key="2">
    <citation type="submission" date="2024-10" db="UniProtKB">
        <authorList>
            <consortium name="EnsemblProtists"/>
        </authorList>
    </citation>
    <scope>IDENTIFICATION</scope>
</reference>
<dbReference type="HOGENOM" id="CLU_099642_0_0_1"/>
<dbReference type="Pfam" id="PF03928">
    <property type="entry name" value="HbpS-like"/>
    <property type="match status" value="2"/>
</dbReference>
<proteinExistence type="predicted"/>